<accession>C6H3U7</accession>
<protein>
    <recommendedName>
        <fullName evidence="6">DUF2828 domain-containing protein</fullName>
    </recommendedName>
</protein>
<organism evidence="4 5">
    <name type="scientific">Ajellomyces capsulatus (strain H143)</name>
    <name type="common">Darling's disease fungus</name>
    <name type="synonym">Histoplasma capsulatum</name>
    <dbReference type="NCBI Taxonomy" id="544712"/>
    <lineage>
        <taxon>Eukaryota</taxon>
        <taxon>Fungi</taxon>
        <taxon>Dikarya</taxon>
        <taxon>Ascomycota</taxon>
        <taxon>Pezizomycotina</taxon>
        <taxon>Eurotiomycetes</taxon>
        <taxon>Eurotiomycetidae</taxon>
        <taxon>Onygenales</taxon>
        <taxon>Ajellomycetaceae</taxon>
        <taxon>Histoplasma</taxon>
    </lineage>
</organism>
<evidence type="ECO:0000256" key="1">
    <source>
        <dbReference type="SAM" id="MobiDB-lite"/>
    </source>
</evidence>
<dbReference type="AlphaFoldDB" id="C6H3U7"/>
<dbReference type="PANTHER" id="PTHR31373:SF27">
    <property type="entry name" value="TROVE DOMAIN-CONTAINING PROTEIN"/>
    <property type="match status" value="1"/>
</dbReference>
<name>C6H3U7_AJECH</name>
<feature type="domain" description="DUF2828" evidence="2">
    <location>
        <begin position="129"/>
        <end position="577"/>
    </location>
</feature>
<dbReference type="Pfam" id="PF11443">
    <property type="entry name" value="DUF2828"/>
    <property type="match status" value="1"/>
</dbReference>
<dbReference type="Pfam" id="PF25043">
    <property type="entry name" value="DUF7788"/>
    <property type="match status" value="1"/>
</dbReference>
<dbReference type="OrthoDB" id="1149618at2759"/>
<feature type="compositionally biased region" description="Basic residues" evidence="1">
    <location>
        <begin position="316"/>
        <end position="325"/>
    </location>
</feature>
<dbReference type="InterPro" id="IPR011205">
    <property type="entry name" value="UCP015417_vWA"/>
</dbReference>
<evidence type="ECO:0000313" key="5">
    <source>
        <dbReference type="Proteomes" id="UP000002624"/>
    </source>
</evidence>
<gene>
    <name evidence="4" type="ORF">HCDG_00108</name>
</gene>
<dbReference type="EMBL" id="GG692419">
    <property type="protein sequence ID" value="EER44529.1"/>
    <property type="molecule type" value="Genomic_DNA"/>
</dbReference>
<feature type="compositionally biased region" description="Basic and acidic residues" evidence="1">
    <location>
        <begin position="327"/>
        <end position="338"/>
    </location>
</feature>
<evidence type="ECO:0000313" key="4">
    <source>
        <dbReference type="EMBL" id="EER44529.1"/>
    </source>
</evidence>
<feature type="region of interest" description="Disordered" evidence="1">
    <location>
        <begin position="775"/>
        <end position="811"/>
    </location>
</feature>
<feature type="domain" description="DUF7788" evidence="3">
    <location>
        <begin position="579"/>
        <end position="825"/>
    </location>
</feature>
<dbReference type="VEuPathDB" id="FungiDB:HCDG_00108"/>
<sequence length="838" mass="93195">MENPSNCVEKHPGAEIAPHQVLPPAKKVKTSSMDSSFPVLLPEDPCLRMSDTDFEMHVLKALPAVVGVENAVDAMHINAGGDSDRASAGITEQKTTGNVFVDALDRAATDPDSEKAHKDEMARQNRMLTTNGGMAYASTQSPLLELFNHVGGGENDCTGKGSLGETLKKAWQIDALMTLKVIWAVRSIHLGKGERKMFYTHLGWLGQHHPRTLLLNLKWLYRPVVKKDAKEREGDKQVIVGKVEKTEGGDGMEVDDYDVTHGSSHGYWKDLLNVLVLSAEDKLDMSDPDQVLLRDHRIPKNSDGSQPQKGKGGGQARRHGGRGRAKASQEGEKKSPFDLELEQKAASKAAKAQRHEHILNRLATDPFHRALHLTVARLFAEQLRKDMILLESSKTNKEALREISLCAKWAPSLERFHDKYTLIASTIAELLFSDSALDPHSHSETTGYELSREAYLKRAREQYRANTLSPLRKALAIVERDISAKTFSNIEYSHVPSLAMNRYKHLFNENDGPRFMEYLGKVGMGEAKISGAVLTPGLLVKTVMSADGRQENTSLDRTVADMQWKTLVQRIRDSGNLNSAMAVCDVSGSMNSTPYRRDISPLHDAIGLSLVMAEVTQPPFGGRIITFSRDPEIHIIQGTSLTERVENISSASWGYNTDFIKVFRQLILPLAVENKVPPEDMIKRVFVFSDMQFDEAETDTSGWCDKVEGKLGLTHQQIVQQEFRKHGYDVPELIYWNLAGNPGAVPVTSQMEGTALVSGQSQALMKLFLEDGVFGEEEEDDREERGEEQGPDVVEGDGDGEWGMIHKERKTKRKGVDPMSILRKLVGNEAFEMLRVVD</sequence>
<dbReference type="Gene3D" id="3.40.50.410">
    <property type="entry name" value="von Willebrand factor, type A domain"/>
    <property type="match status" value="1"/>
</dbReference>
<dbReference type="Proteomes" id="UP000002624">
    <property type="component" value="Unassembled WGS sequence"/>
</dbReference>
<evidence type="ECO:0000259" key="3">
    <source>
        <dbReference type="Pfam" id="PF25043"/>
    </source>
</evidence>
<dbReference type="InterPro" id="IPR056690">
    <property type="entry name" value="DUF7788"/>
</dbReference>
<dbReference type="OMA" id="HGVSHGY"/>
<dbReference type="InterPro" id="IPR058580">
    <property type="entry name" value="DUF2828"/>
</dbReference>
<dbReference type="HOGENOM" id="CLU_011744_0_0_1"/>
<reference evidence="5" key="1">
    <citation type="submission" date="2009-05" db="EMBL/GenBank/DDBJ databases">
        <title>The genome sequence of Ajellomyces capsulatus strain H143.</title>
        <authorList>
            <person name="Champion M."/>
            <person name="Cuomo C.A."/>
            <person name="Ma L.-J."/>
            <person name="Henn M.R."/>
            <person name="Sil A."/>
            <person name="Goldman B."/>
            <person name="Young S.K."/>
            <person name="Kodira C.D."/>
            <person name="Zeng Q."/>
            <person name="Koehrsen M."/>
            <person name="Alvarado L."/>
            <person name="Berlin A.M."/>
            <person name="Borenstein D."/>
            <person name="Chen Z."/>
            <person name="Engels R."/>
            <person name="Freedman E."/>
            <person name="Gellesch M."/>
            <person name="Goldberg J."/>
            <person name="Griggs A."/>
            <person name="Gujja S."/>
            <person name="Heiman D.I."/>
            <person name="Hepburn T.A."/>
            <person name="Howarth C."/>
            <person name="Jen D."/>
            <person name="Larson L."/>
            <person name="Lewis B."/>
            <person name="Mehta T."/>
            <person name="Park D."/>
            <person name="Pearson M."/>
            <person name="Roberts A."/>
            <person name="Saif S."/>
            <person name="Shea T.D."/>
            <person name="Shenoy N."/>
            <person name="Sisk P."/>
            <person name="Stolte C."/>
            <person name="Sykes S."/>
            <person name="Walk T."/>
            <person name="White J."/>
            <person name="Yandava C."/>
            <person name="Klein B."/>
            <person name="McEwen J.G."/>
            <person name="Puccia R."/>
            <person name="Goldman G.H."/>
            <person name="Felipe M.S."/>
            <person name="Nino-Vega G."/>
            <person name="San-Blas G."/>
            <person name="Taylor J.W."/>
            <person name="Mendoza L."/>
            <person name="Galagan J.E."/>
            <person name="Nusbaum C."/>
            <person name="Birren B.W."/>
        </authorList>
    </citation>
    <scope>NUCLEOTIDE SEQUENCE [LARGE SCALE GENOMIC DNA]</scope>
    <source>
        <strain evidence="5">H143</strain>
    </source>
</reference>
<dbReference type="PANTHER" id="PTHR31373">
    <property type="entry name" value="OS06G0652100 PROTEIN"/>
    <property type="match status" value="1"/>
</dbReference>
<feature type="region of interest" description="Disordered" evidence="1">
    <location>
        <begin position="295"/>
        <end position="338"/>
    </location>
</feature>
<dbReference type="InterPro" id="IPR036465">
    <property type="entry name" value="vWFA_dom_sf"/>
</dbReference>
<evidence type="ECO:0008006" key="6">
    <source>
        <dbReference type="Google" id="ProtNLM"/>
    </source>
</evidence>
<proteinExistence type="predicted"/>
<evidence type="ECO:0000259" key="2">
    <source>
        <dbReference type="Pfam" id="PF11443"/>
    </source>
</evidence>
<dbReference type="eggNOG" id="ENOG502QT1I">
    <property type="taxonomic scope" value="Eukaryota"/>
</dbReference>